<accession>A0A8K0GKM0</accession>
<dbReference type="OrthoDB" id="8045193at2759"/>
<sequence length="277" mass="31664">MEDVRRLAEEEFARITVEEWEKVCAHVEQVEEEYLSRKFTLDDVAKLINPYLRGRGTDQSIPVTNEILESEKEPFDSDGSNRDPNFIPSELNNEEDILENNSNAHKVNKDQNVEADQKAMNKKKTKLKRRLRNKDQWKVTKKMKLTVSGKQYVSKTGKMIDAKTVKPGCVYRPEDGIDDFKNFTGLYSVSSAPFTNKKQNVDKEPFHISAAEWLNVRRDDPAILFYKNNLTQENFKSMNPIQTFKLSAATGALNIGKRQIMLTVNGSAKSSSHAELT</sequence>
<organism evidence="1 2">
    <name type="scientific">Ignelater luminosus</name>
    <name type="common">Cucubano</name>
    <name type="synonym">Pyrophorus luminosus</name>
    <dbReference type="NCBI Taxonomy" id="2038154"/>
    <lineage>
        <taxon>Eukaryota</taxon>
        <taxon>Metazoa</taxon>
        <taxon>Ecdysozoa</taxon>
        <taxon>Arthropoda</taxon>
        <taxon>Hexapoda</taxon>
        <taxon>Insecta</taxon>
        <taxon>Pterygota</taxon>
        <taxon>Neoptera</taxon>
        <taxon>Endopterygota</taxon>
        <taxon>Coleoptera</taxon>
        <taxon>Polyphaga</taxon>
        <taxon>Elateriformia</taxon>
        <taxon>Elateroidea</taxon>
        <taxon>Elateridae</taxon>
        <taxon>Agrypninae</taxon>
        <taxon>Pyrophorini</taxon>
        <taxon>Ignelater</taxon>
    </lineage>
</organism>
<evidence type="ECO:0000313" key="1">
    <source>
        <dbReference type="EMBL" id="KAF2901243.1"/>
    </source>
</evidence>
<feature type="non-terminal residue" evidence="1">
    <location>
        <position position="277"/>
    </location>
</feature>
<protein>
    <submittedName>
        <fullName evidence="1">Uncharacterized protein</fullName>
    </submittedName>
</protein>
<dbReference type="EMBL" id="VTPC01001762">
    <property type="protein sequence ID" value="KAF2901243.1"/>
    <property type="molecule type" value="Genomic_DNA"/>
</dbReference>
<keyword evidence="2" id="KW-1185">Reference proteome</keyword>
<proteinExistence type="predicted"/>
<reference evidence="1" key="1">
    <citation type="submission" date="2019-08" db="EMBL/GenBank/DDBJ databases">
        <title>The genome of the North American firefly Photinus pyralis.</title>
        <authorList>
            <consortium name="Photinus pyralis genome working group"/>
            <person name="Fallon T.R."/>
            <person name="Sander Lower S.E."/>
            <person name="Weng J.-K."/>
        </authorList>
    </citation>
    <scope>NUCLEOTIDE SEQUENCE</scope>
    <source>
        <strain evidence="1">TRF0915ILg1</strain>
        <tissue evidence="1">Whole body</tissue>
    </source>
</reference>
<name>A0A8K0GKM0_IGNLU</name>
<evidence type="ECO:0000313" key="2">
    <source>
        <dbReference type="Proteomes" id="UP000801492"/>
    </source>
</evidence>
<dbReference type="Proteomes" id="UP000801492">
    <property type="component" value="Unassembled WGS sequence"/>
</dbReference>
<dbReference type="AlphaFoldDB" id="A0A8K0GKM0"/>
<comment type="caution">
    <text evidence="1">The sequence shown here is derived from an EMBL/GenBank/DDBJ whole genome shotgun (WGS) entry which is preliminary data.</text>
</comment>
<gene>
    <name evidence="1" type="ORF">ILUMI_04944</name>
</gene>